<comment type="caution">
    <text evidence="2">The sequence shown here is derived from an EMBL/GenBank/DDBJ whole genome shotgun (WGS) entry which is preliminary data.</text>
</comment>
<dbReference type="Proteomes" id="UP000474757">
    <property type="component" value="Unassembled WGS sequence"/>
</dbReference>
<dbReference type="AlphaFoldDB" id="A0A6B2JW33"/>
<gene>
    <name evidence="2" type="ORF">GZA08_14180</name>
</gene>
<feature type="region of interest" description="Disordered" evidence="1">
    <location>
        <begin position="1"/>
        <end position="57"/>
    </location>
</feature>
<protein>
    <submittedName>
        <fullName evidence="2">Uncharacterized protein</fullName>
    </submittedName>
</protein>
<sequence>MTRRFLRRLFPPPAPPEPPGPLDHPMFRAMSRRELADLPLPRRGVRSCPLPAGERSR</sequence>
<organism evidence="2 3">
    <name type="scientific">Pseudoroseicyclus tamaricis</name>
    <dbReference type="NCBI Taxonomy" id="2705421"/>
    <lineage>
        <taxon>Bacteria</taxon>
        <taxon>Pseudomonadati</taxon>
        <taxon>Pseudomonadota</taxon>
        <taxon>Alphaproteobacteria</taxon>
        <taxon>Rhodobacterales</taxon>
        <taxon>Paracoccaceae</taxon>
        <taxon>Pseudoroseicyclus</taxon>
    </lineage>
</organism>
<dbReference type="EMBL" id="JAAGAB010000003">
    <property type="protein sequence ID" value="NDV02115.1"/>
    <property type="molecule type" value="Genomic_DNA"/>
</dbReference>
<reference evidence="2 3" key="1">
    <citation type="submission" date="2020-02" db="EMBL/GenBank/DDBJ databases">
        <title>Pseudoroseicyclus tamarix, sp. nov., isolated from offshore sediment of a Tamarix chinensis forest.</title>
        <authorList>
            <person name="Gai Y."/>
        </authorList>
    </citation>
    <scope>NUCLEOTIDE SEQUENCE [LARGE SCALE GENOMIC DNA]</scope>
    <source>
        <strain evidence="2 3">CLL3-39</strain>
    </source>
</reference>
<evidence type="ECO:0000256" key="1">
    <source>
        <dbReference type="SAM" id="MobiDB-lite"/>
    </source>
</evidence>
<evidence type="ECO:0000313" key="3">
    <source>
        <dbReference type="Proteomes" id="UP000474757"/>
    </source>
</evidence>
<keyword evidence="3" id="KW-1185">Reference proteome</keyword>
<feature type="compositionally biased region" description="Pro residues" evidence="1">
    <location>
        <begin position="10"/>
        <end position="22"/>
    </location>
</feature>
<dbReference type="RefSeq" id="WP_163894755.1">
    <property type="nucleotide sequence ID" value="NZ_JAAFYS010000003.1"/>
</dbReference>
<accession>A0A6B2JW33</accession>
<evidence type="ECO:0000313" key="2">
    <source>
        <dbReference type="EMBL" id="NDV02115.1"/>
    </source>
</evidence>
<name>A0A6B2JW33_9RHOB</name>
<proteinExistence type="predicted"/>